<reference evidence="18 19" key="1">
    <citation type="journal article" date="2013" name="BMC Genomics">
        <title>Genomics-driven discovery of the pneumocandin biosynthetic gene cluster in the fungus Glarea lozoyensis.</title>
        <authorList>
            <person name="Chen L."/>
            <person name="Yue Q."/>
            <person name="Zhang X."/>
            <person name="Xiang M."/>
            <person name="Wang C."/>
            <person name="Li S."/>
            <person name="Che Y."/>
            <person name="Ortiz-Lopez F.J."/>
            <person name="Bills G.F."/>
            <person name="Liu X."/>
            <person name="An Z."/>
        </authorList>
    </citation>
    <scope>NUCLEOTIDE SEQUENCE [LARGE SCALE GENOMIC DNA]</scope>
    <source>
        <strain evidence="19">ATCC 20868 / MF5171</strain>
    </source>
</reference>
<keyword evidence="11" id="KW-0186">Copper</keyword>
<evidence type="ECO:0000256" key="4">
    <source>
        <dbReference type="ARBA" id="ARBA00004613"/>
    </source>
</evidence>
<dbReference type="PANTHER" id="PTHR11709:SF87">
    <property type="entry name" value="LACCASE"/>
    <property type="match status" value="1"/>
</dbReference>
<dbReference type="InterPro" id="IPR001117">
    <property type="entry name" value="Cu-oxidase_2nd"/>
</dbReference>
<keyword evidence="9" id="KW-0677">Repeat</keyword>
<dbReference type="SUPFAM" id="SSF49503">
    <property type="entry name" value="Cupredoxins"/>
    <property type="match status" value="3"/>
</dbReference>
<keyword evidence="19" id="KW-1185">Reference proteome</keyword>
<proteinExistence type="inferred from homology"/>
<dbReference type="Pfam" id="PF00394">
    <property type="entry name" value="Cu-oxidase"/>
    <property type="match status" value="1"/>
</dbReference>
<evidence type="ECO:0000256" key="8">
    <source>
        <dbReference type="ARBA" id="ARBA00022723"/>
    </source>
</evidence>
<comment type="function">
    <text evidence="3">Lignin degradation and detoxification of lignin-derived products.</text>
</comment>
<dbReference type="GO" id="GO:0005507">
    <property type="term" value="F:copper ion binding"/>
    <property type="evidence" value="ECO:0007669"/>
    <property type="project" value="InterPro"/>
</dbReference>
<dbReference type="Gene3D" id="2.60.40.420">
    <property type="entry name" value="Cupredoxins - blue copper proteins"/>
    <property type="match status" value="3"/>
</dbReference>
<evidence type="ECO:0000256" key="3">
    <source>
        <dbReference type="ARBA" id="ARBA00002075"/>
    </source>
</evidence>
<dbReference type="GO" id="GO:0052716">
    <property type="term" value="F:hydroquinone:oxygen oxidoreductase activity"/>
    <property type="evidence" value="ECO:0007669"/>
    <property type="project" value="UniProtKB-EC"/>
</dbReference>
<feature type="domain" description="Plastocyanin-like" evidence="16">
    <location>
        <begin position="442"/>
        <end position="561"/>
    </location>
</feature>
<name>S3CZN3_GLAL2</name>
<dbReference type="HOGENOM" id="CLU_006504_3_2_1"/>
<evidence type="ECO:0000256" key="1">
    <source>
        <dbReference type="ARBA" id="ARBA00000349"/>
    </source>
</evidence>
<feature type="domain" description="Plastocyanin-like" evidence="15">
    <location>
        <begin position="219"/>
        <end position="363"/>
    </location>
</feature>
<dbReference type="GO" id="GO:0046274">
    <property type="term" value="P:lignin catabolic process"/>
    <property type="evidence" value="ECO:0007669"/>
    <property type="project" value="UniProtKB-KW"/>
</dbReference>
<dbReference type="OrthoDB" id="2121828at2759"/>
<keyword evidence="13" id="KW-0439">Lignin degradation</keyword>
<evidence type="ECO:0000256" key="7">
    <source>
        <dbReference type="ARBA" id="ARBA00022525"/>
    </source>
</evidence>
<dbReference type="CDD" id="cd13854">
    <property type="entry name" value="CuRO_1_MaLCC_like"/>
    <property type="match status" value="1"/>
</dbReference>
<keyword evidence="14" id="KW-0732">Signal</keyword>
<evidence type="ECO:0000256" key="2">
    <source>
        <dbReference type="ARBA" id="ARBA00001935"/>
    </source>
</evidence>
<evidence type="ECO:0000256" key="14">
    <source>
        <dbReference type="SAM" id="SignalP"/>
    </source>
</evidence>
<evidence type="ECO:0000259" key="15">
    <source>
        <dbReference type="Pfam" id="PF00394"/>
    </source>
</evidence>
<accession>S3CZN3</accession>
<evidence type="ECO:0000256" key="10">
    <source>
        <dbReference type="ARBA" id="ARBA00023002"/>
    </source>
</evidence>
<dbReference type="eggNOG" id="KOG1263">
    <property type="taxonomic scope" value="Eukaryota"/>
</dbReference>
<evidence type="ECO:0000259" key="16">
    <source>
        <dbReference type="Pfam" id="PF07731"/>
    </source>
</evidence>
<evidence type="ECO:0000256" key="9">
    <source>
        <dbReference type="ARBA" id="ARBA00022737"/>
    </source>
</evidence>
<evidence type="ECO:0000313" key="18">
    <source>
        <dbReference type="EMBL" id="EPE30349.1"/>
    </source>
</evidence>
<evidence type="ECO:0000256" key="6">
    <source>
        <dbReference type="ARBA" id="ARBA00012297"/>
    </source>
</evidence>
<evidence type="ECO:0000256" key="5">
    <source>
        <dbReference type="ARBA" id="ARBA00010609"/>
    </source>
</evidence>
<dbReference type="OMA" id="CHIIEHQ"/>
<keyword evidence="10" id="KW-0560">Oxidoreductase</keyword>
<evidence type="ECO:0000256" key="13">
    <source>
        <dbReference type="ARBA" id="ARBA00023185"/>
    </source>
</evidence>
<evidence type="ECO:0000313" key="19">
    <source>
        <dbReference type="Proteomes" id="UP000016922"/>
    </source>
</evidence>
<dbReference type="FunFam" id="2.60.40.420:FF:000021">
    <property type="entry name" value="Extracellular dihydrogeodin oxidase/laccase"/>
    <property type="match status" value="1"/>
</dbReference>
<dbReference type="RefSeq" id="XP_008081760.1">
    <property type="nucleotide sequence ID" value="XM_008083569.1"/>
</dbReference>
<evidence type="ECO:0000259" key="17">
    <source>
        <dbReference type="Pfam" id="PF07732"/>
    </source>
</evidence>
<dbReference type="Pfam" id="PF07731">
    <property type="entry name" value="Cu-oxidase_2"/>
    <property type="match status" value="1"/>
</dbReference>
<dbReference type="InterPro" id="IPR008972">
    <property type="entry name" value="Cupredoxin"/>
</dbReference>
<evidence type="ECO:0000256" key="12">
    <source>
        <dbReference type="ARBA" id="ARBA00023180"/>
    </source>
</evidence>
<dbReference type="InterPro" id="IPR033138">
    <property type="entry name" value="Cu_oxidase_CS"/>
</dbReference>
<protein>
    <recommendedName>
        <fullName evidence="6">laccase</fullName>
        <ecNumber evidence="6">1.10.3.2</ecNumber>
    </recommendedName>
</protein>
<dbReference type="PROSITE" id="PS00079">
    <property type="entry name" value="MULTICOPPER_OXIDASE1"/>
    <property type="match status" value="1"/>
</dbReference>
<dbReference type="PROSITE" id="PS00080">
    <property type="entry name" value="MULTICOPPER_OXIDASE2"/>
    <property type="match status" value="1"/>
</dbReference>
<feature type="domain" description="Plastocyanin-like" evidence="17">
    <location>
        <begin position="91"/>
        <end position="205"/>
    </location>
</feature>
<keyword evidence="7" id="KW-0964">Secreted</keyword>
<gene>
    <name evidence="18" type="ORF">GLAREA_03316</name>
</gene>
<dbReference type="EC" id="1.10.3.2" evidence="6"/>
<dbReference type="PANTHER" id="PTHR11709">
    <property type="entry name" value="MULTI-COPPER OXIDASE"/>
    <property type="match status" value="1"/>
</dbReference>
<dbReference type="InterPro" id="IPR011706">
    <property type="entry name" value="Cu-oxidase_C"/>
</dbReference>
<dbReference type="KEGG" id="glz:GLAREA_03316"/>
<dbReference type="InterPro" id="IPR011707">
    <property type="entry name" value="Cu-oxidase-like_N"/>
</dbReference>
<dbReference type="CDD" id="cd13901">
    <property type="entry name" value="CuRO_3_MaLCC_like"/>
    <property type="match status" value="1"/>
</dbReference>
<dbReference type="Pfam" id="PF07732">
    <property type="entry name" value="Cu-oxidase_3"/>
    <property type="match status" value="1"/>
</dbReference>
<organism evidence="18 19">
    <name type="scientific">Glarea lozoyensis (strain ATCC 20868 / MF5171)</name>
    <dbReference type="NCBI Taxonomy" id="1116229"/>
    <lineage>
        <taxon>Eukaryota</taxon>
        <taxon>Fungi</taxon>
        <taxon>Dikarya</taxon>
        <taxon>Ascomycota</taxon>
        <taxon>Pezizomycotina</taxon>
        <taxon>Leotiomycetes</taxon>
        <taxon>Helotiales</taxon>
        <taxon>Helotiaceae</taxon>
        <taxon>Glarea</taxon>
    </lineage>
</organism>
<comment type="catalytic activity">
    <reaction evidence="1">
        <text>4 hydroquinone + O2 = 4 benzosemiquinone + 2 H2O</text>
        <dbReference type="Rhea" id="RHEA:11276"/>
        <dbReference type="ChEBI" id="CHEBI:15377"/>
        <dbReference type="ChEBI" id="CHEBI:15379"/>
        <dbReference type="ChEBI" id="CHEBI:17594"/>
        <dbReference type="ChEBI" id="CHEBI:17977"/>
        <dbReference type="EC" id="1.10.3.2"/>
    </reaction>
</comment>
<evidence type="ECO:0000256" key="11">
    <source>
        <dbReference type="ARBA" id="ARBA00023008"/>
    </source>
</evidence>
<dbReference type="InterPro" id="IPR002355">
    <property type="entry name" value="Cu_oxidase_Cu_BS"/>
</dbReference>
<comment type="cofactor">
    <cofactor evidence="2">
        <name>Cu cation</name>
        <dbReference type="ChEBI" id="CHEBI:23378"/>
    </cofactor>
</comment>
<dbReference type="GeneID" id="19462371"/>
<feature type="signal peptide" evidence="14">
    <location>
        <begin position="1"/>
        <end position="20"/>
    </location>
</feature>
<comment type="similarity">
    <text evidence="5">Belongs to the multicopper oxidase family.</text>
</comment>
<dbReference type="Proteomes" id="UP000016922">
    <property type="component" value="Unassembled WGS sequence"/>
</dbReference>
<dbReference type="CDD" id="cd13880">
    <property type="entry name" value="CuRO_2_MaLCC_like"/>
    <property type="match status" value="1"/>
</dbReference>
<sequence length="595" mass="64675">MFFNLCSLTSALALAHITSAAVVAERATTSAAPVASSAVSAPAATSSRKADTECKNTAFTRQCWGGGFSIATDYDTAWPNTGNTVYYNFEVTNTTMAPDGFSRLMMVVNGQYPGPTVFANWGDTISITVKNSLQNNGTGIHWHGIRQMNSATMDGTNGITECPIPPGGSKTYTFLATQFGTSWYHSHFSSQYGEGVLGPIVIHGPATSNYDVDLGAMPVTDWYHRTAFALNNLALTHPGPPPVADNGLINGTMVGTSGTGGRYHKNTIVKGKKYRLRLINTSLDNSFRVSLDGHNLTVIQADFVPTKPYTAQTIFIGIGERYDVIINANQNIDNYWFRARVMTSCGVNNNNGNIMSIFSYEGAPSSNPTSSSWNIPDNCADEQGLTPYVVKNVPSATFAKEWKELDVMASVGASVNGLGGSVVQWTMNTSAIDISWTDPTLRYVVNNDNTYYRDGNVIQLPTADKLYFWVFKSLPGLAVTPHPIHLHGHDFYLLGAGNGDFTDPAALQWNNPPRRDVAMLPAGGYLVIGFEANNPGAWLMHCHIAFHVAQGLSVQFLERQQDIQKVMSLGNVNSECDAWDKYDKTAVYKKEDSGL</sequence>
<dbReference type="EMBL" id="KE145363">
    <property type="protein sequence ID" value="EPE30349.1"/>
    <property type="molecule type" value="Genomic_DNA"/>
</dbReference>
<keyword evidence="12" id="KW-0325">Glycoprotein</keyword>
<dbReference type="InterPro" id="IPR045087">
    <property type="entry name" value="Cu-oxidase_fam"/>
</dbReference>
<feature type="chain" id="PRO_5004519066" description="laccase" evidence="14">
    <location>
        <begin position="21"/>
        <end position="595"/>
    </location>
</feature>
<comment type="subcellular location">
    <subcellularLocation>
        <location evidence="4">Secreted</location>
    </subcellularLocation>
</comment>
<dbReference type="AlphaFoldDB" id="S3CZN3"/>
<dbReference type="GO" id="GO:0005576">
    <property type="term" value="C:extracellular region"/>
    <property type="evidence" value="ECO:0007669"/>
    <property type="project" value="UniProtKB-SubCell"/>
</dbReference>
<keyword evidence="8" id="KW-0479">Metal-binding</keyword>
<dbReference type="FunFam" id="2.60.40.420:FF:000038">
    <property type="entry name" value="Extracellular dihydrogeodin oxidase/laccase"/>
    <property type="match status" value="1"/>
</dbReference>